<accession>A0A4R2M0E3</accession>
<evidence type="ECO:0000313" key="4">
    <source>
        <dbReference type="Proteomes" id="UP000295106"/>
    </source>
</evidence>
<evidence type="ECO:0000256" key="1">
    <source>
        <dbReference type="ARBA" id="ARBA00007787"/>
    </source>
</evidence>
<protein>
    <submittedName>
        <fullName evidence="3">Glutaredoxin-related protein</fullName>
    </submittedName>
</protein>
<dbReference type="InterPro" id="IPR036249">
    <property type="entry name" value="Thioredoxin-like_sf"/>
</dbReference>
<dbReference type="PRINTS" id="PR00160">
    <property type="entry name" value="GLUTAREDOXIN"/>
</dbReference>
<dbReference type="AlphaFoldDB" id="A0A4R2M0E3"/>
<name>A0A4R2M0E3_RUBGE</name>
<dbReference type="EMBL" id="SLXD01000013">
    <property type="protein sequence ID" value="TCP00459.1"/>
    <property type="molecule type" value="Genomic_DNA"/>
</dbReference>
<dbReference type="GO" id="GO:0034599">
    <property type="term" value="P:cellular response to oxidative stress"/>
    <property type="evidence" value="ECO:0007669"/>
    <property type="project" value="TreeGrafter"/>
</dbReference>
<evidence type="ECO:0000313" key="3">
    <source>
        <dbReference type="EMBL" id="TCP00459.1"/>
    </source>
</evidence>
<dbReference type="Proteomes" id="UP000295106">
    <property type="component" value="Unassembled WGS sequence"/>
</dbReference>
<sequence length="121" mass="13834">MPRAILDDEHLHPAIRDRVAAHHADLVDEVRRAVATHAVVVVGMGWNPFPRKARRLLDAAGIAHHDLDYGHYLGQWRRRNALKMWTGWPTFPMVFVRGVLVGGHDDLKRLHDSGELRRMLA</sequence>
<dbReference type="OrthoDB" id="7867335at2"/>
<proteinExistence type="inferred from homology"/>
<dbReference type="Pfam" id="PF00462">
    <property type="entry name" value="Glutaredoxin"/>
    <property type="match status" value="1"/>
</dbReference>
<comment type="similarity">
    <text evidence="1">Belongs to the glutaredoxin family.</text>
</comment>
<dbReference type="PANTHER" id="PTHR45694:SF18">
    <property type="entry name" value="GLUTAREDOXIN-1-RELATED"/>
    <property type="match status" value="1"/>
</dbReference>
<feature type="domain" description="Glutaredoxin" evidence="2">
    <location>
        <begin position="46"/>
        <end position="101"/>
    </location>
</feature>
<dbReference type="GO" id="GO:0015038">
    <property type="term" value="F:glutathione disulfide oxidoreductase activity"/>
    <property type="evidence" value="ECO:0007669"/>
    <property type="project" value="TreeGrafter"/>
</dbReference>
<dbReference type="PANTHER" id="PTHR45694">
    <property type="entry name" value="GLUTAREDOXIN 2"/>
    <property type="match status" value="1"/>
</dbReference>
<reference evidence="3 4" key="1">
    <citation type="submission" date="2019-03" db="EMBL/GenBank/DDBJ databases">
        <title>Genomic Encyclopedia of Type Strains, Phase IV (KMG-IV): sequencing the most valuable type-strain genomes for metagenomic binning, comparative biology and taxonomic classification.</title>
        <authorList>
            <person name="Goeker M."/>
        </authorList>
    </citation>
    <scope>NUCLEOTIDE SEQUENCE [LARGE SCALE GENOMIC DNA]</scope>
    <source>
        <strain evidence="3 4">DSM 1709</strain>
    </source>
</reference>
<dbReference type="PROSITE" id="PS51354">
    <property type="entry name" value="GLUTAREDOXIN_2"/>
    <property type="match status" value="1"/>
</dbReference>
<dbReference type="CDD" id="cd02066">
    <property type="entry name" value="GRX_family"/>
    <property type="match status" value="1"/>
</dbReference>
<gene>
    <name evidence="3" type="ORF">EV684_11390</name>
</gene>
<dbReference type="Gene3D" id="3.40.30.10">
    <property type="entry name" value="Glutaredoxin"/>
    <property type="match status" value="1"/>
</dbReference>
<dbReference type="GeneID" id="99682859"/>
<dbReference type="InterPro" id="IPR002109">
    <property type="entry name" value="Glutaredoxin"/>
</dbReference>
<evidence type="ECO:0000259" key="2">
    <source>
        <dbReference type="Pfam" id="PF00462"/>
    </source>
</evidence>
<organism evidence="3 4">
    <name type="scientific">Rubrivivax gelatinosus</name>
    <name type="common">Rhodocyclus gelatinosus</name>
    <name type="synonym">Rhodopseudomonas gelatinosa</name>
    <dbReference type="NCBI Taxonomy" id="28068"/>
    <lineage>
        <taxon>Bacteria</taxon>
        <taxon>Pseudomonadati</taxon>
        <taxon>Pseudomonadota</taxon>
        <taxon>Betaproteobacteria</taxon>
        <taxon>Burkholderiales</taxon>
        <taxon>Sphaerotilaceae</taxon>
        <taxon>Rubrivivax</taxon>
    </lineage>
</organism>
<dbReference type="GO" id="GO:0005737">
    <property type="term" value="C:cytoplasm"/>
    <property type="evidence" value="ECO:0007669"/>
    <property type="project" value="TreeGrafter"/>
</dbReference>
<dbReference type="RefSeq" id="WP_132648880.1">
    <property type="nucleotide sequence ID" value="NZ_CP181386.1"/>
</dbReference>
<comment type="caution">
    <text evidence="3">The sequence shown here is derived from an EMBL/GenBank/DDBJ whole genome shotgun (WGS) entry which is preliminary data.</text>
</comment>
<dbReference type="SUPFAM" id="SSF52833">
    <property type="entry name" value="Thioredoxin-like"/>
    <property type="match status" value="1"/>
</dbReference>
<dbReference type="InterPro" id="IPR014025">
    <property type="entry name" value="Glutaredoxin_subgr"/>
</dbReference>